<accession>A0A1N7LSF3</accession>
<reference evidence="7" key="1">
    <citation type="submission" date="2017-01" db="EMBL/GenBank/DDBJ databases">
        <authorList>
            <person name="Varghese N."/>
            <person name="Submissions S."/>
        </authorList>
    </citation>
    <scope>NUCLEOTIDE SEQUENCE [LARGE SCALE GENOMIC DNA]</scope>
    <source>
        <strain evidence="7">DSM 24913</strain>
    </source>
</reference>
<dbReference type="InterPro" id="IPR001647">
    <property type="entry name" value="HTH_TetR"/>
</dbReference>
<evidence type="ECO:0000313" key="7">
    <source>
        <dbReference type="Proteomes" id="UP000185639"/>
    </source>
</evidence>
<dbReference type="PRINTS" id="PR00455">
    <property type="entry name" value="HTHTETR"/>
</dbReference>
<dbReference type="GO" id="GO:0003700">
    <property type="term" value="F:DNA-binding transcription factor activity"/>
    <property type="evidence" value="ECO:0007669"/>
    <property type="project" value="TreeGrafter"/>
</dbReference>
<dbReference type="Proteomes" id="UP000185639">
    <property type="component" value="Unassembled WGS sequence"/>
</dbReference>
<name>A0A1N7LSF3_9GAMM</name>
<dbReference type="GO" id="GO:0000976">
    <property type="term" value="F:transcription cis-regulatory region binding"/>
    <property type="evidence" value="ECO:0007669"/>
    <property type="project" value="TreeGrafter"/>
</dbReference>
<dbReference type="EMBL" id="FTOH01000004">
    <property type="protein sequence ID" value="SIS76692.1"/>
    <property type="molecule type" value="Genomic_DNA"/>
</dbReference>
<dbReference type="AlphaFoldDB" id="A0A1N7LSF3"/>
<evidence type="ECO:0000256" key="3">
    <source>
        <dbReference type="ARBA" id="ARBA00023163"/>
    </source>
</evidence>
<dbReference type="Pfam" id="PF00440">
    <property type="entry name" value="TetR_N"/>
    <property type="match status" value="1"/>
</dbReference>
<dbReference type="SUPFAM" id="SSF46689">
    <property type="entry name" value="Homeodomain-like"/>
    <property type="match status" value="1"/>
</dbReference>
<dbReference type="PANTHER" id="PTHR30055:SF234">
    <property type="entry name" value="HTH-TYPE TRANSCRIPTIONAL REGULATOR BETI"/>
    <property type="match status" value="1"/>
</dbReference>
<proteinExistence type="predicted"/>
<evidence type="ECO:0000259" key="5">
    <source>
        <dbReference type="PROSITE" id="PS50977"/>
    </source>
</evidence>
<dbReference type="PROSITE" id="PS50977">
    <property type="entry name" value="HTH_TETR_2"/>
    <property type="match status" value="1"/>
</dbReference>
<dbReference type="RefSeq" id="WP_076515045.1">
    <property type="nucleotide sequence ID" value="NZ_FTOH01000004.1"/>
</dbReference>
<gene>
    <name evidence="6" type="ORF">SAMN05421686_104189</name>
</gene>
<evidence type="ECO:0000256" key="2">
    <source>
        <dbReference type="ARBA" id="ARBA00023125"/>
    </source>
</evidence>
<dbReference type="OrthoDB" id="9151800at2"/>
<evidence type="ECO:0000313" key="6">
    <source>
        <dbReference type="EMBL" id="SIS76692.1"/>
    </source>
</evidence>
<keyword evidence="1" id="KW-0805">Transcription regulation</keyword>
<dbReference type="InterPro" id="IPR009057">
    <property type="entry name" value="Homeodomain-like_sf"/>
</dbReference>
<feature type="DNA-binding region" description="H-T-H motif" evidence="4">
    <location>
        <begin position="34"/>
        <end position="53"/>
    </location>
</feature>
<protein>
    <submittedName>
        <fullName evidence="6">Transcriptional regulator, TetR family</fullName>
    </submittedName>
</protein>
<evidence type="ECO:0000256" key="1">
    <source>
        <dbReference type="ARBA" id="ARBA00023015"/>
    </source>
</evidence>
<sequence>MARNKRHVEQKIKREEIEAVAMALFKEQGYEKTSMASVAKAAGVAANTIYWYYENKDDLLIAVLNREVMQMMPEVIAMQNAPLTERVLKLIEHFESSGSLMTDVHARVSHSEVVRDWHDRFHQMVEQLSVSELIKAGLEPAVAVLDARLMVYVIEGLLAHPHTLEERVQVVEHALGKLM</sequence>
<keyword evidence="2 4" id="KW-0238">DNA-binding</keyword>
<dbReference type="InterPro" id="IPR050109">
    <property type="entry name" value="HTH-type_TetR-like_transc_reg"/>
</dbReference>
<dbReference type="Gene3D" id="1.10.357.10">
    <property type="entry name" value="Tetracycline Repressor, domain 2"/>
    <property type="match status" value="1"/>
</dbReference>
<dbReference type="PANTHER" id="PTHR30055">
    <property type="entry name" value="HTH-TYPE TRANSCRIPTIONAL REGULATOR RUTR"/>
    <property type="match status" value="1"/>
</dbReference>
<keyword evidence="3" id="KW-0804">Transcription</keyword>
<evidence type="ECO:0000256" key="4">
    <source>
        <dbReference type="PROSITE-ProRule" id="PRU00335"/>
    </source>
</evidence>
<dbReference type="STRING" id="484498.SAMN05421686_104189"/>
<feature type="domain" description="HTH tetR-type" evidence="5">
    <location>
        <begin position="11"/>
        <end position="71"/>
    </location>
</feature>
<organism evidence="6 7">
    <name type="scientific">Thalassolituus maritimus</name>
    <dbReference type="NCBI Taxonomy" id="484498"/>
    <lineage>
        <taxon>Bacteria</taxon>
        <taxon>Pseudomonadati</taxon>
        <taxon>Pseudomonadota</taxon>
        <taxon>Gammaproteobacteria</taxon>
        <taxon>Oceanospirillales</taxon>
        <taxon>Oceanospirillaceae</taxon>
        <taxon>Thalassolituus</taxon>
    </lineage>
</organism>
<keyword evidence="7" id="KW-1185">Reference proteome</keyword>